<dbReference type="Gene3D" id="1.20.1560.10">
    <property type="entry name" value="ABC transporter type 1, transmembrane domain"/>
    <property type="match status" value="1"/>
</dbReference>
<accession>A0A2V2UP95</accession>
<gene>
    <name evidence="7" type="ORF">C4B63_211g25</name>
</gene>
<evidence type="ECO:0000256" key="5">
    <source>
        <dbReference type="ARBA" id="ARBA00023136"/>
    </source>
</evidence>
<dbReference type="VEuPathDB" id="TriTrypDB:C4B63_211g25"/>
<dbReference type="GO" id="GO:0005524">
    <property type="term" value="F:ATP binding"/>
    <property type="evidence" value="ECO:0007669"/>
    <property type="project" value="UniProtKB-KW"/>
</dbReference>
<dbReference type="Proteomes" id="UP000246121">
    <property type="component" value="Unassembled WGS sequence"/>
</dbReference>
<proteinExistence type="predicted"/>
<dbReference type="GO" id="GO:0042626">
    <property type="term" value="F:ATPase-coupled transmembrane transporter activity"/>
    <property type="evidence" value="ECO:0007669"/>
    <property type="project" value="TreeGrafter"/>
</dbReference>
<dbReference type="PANTHER" id="PTHR24223">
    <property type="entry name" value="ATP-BINDING CASSETTE SUB-FAMILY C"/>
    <property type="match status" value="1"/>
</dbReference>
<dbReference type="GO" id="GO:0016020">
    <property type="term" value="C:membrane"/>
    <property type="evidence" value="ECO:0007669"/>
    <property type="project" value="InterPro"/>
</dbReference>
<keyword evidence="1 6" id="KW-0812">Transmembrane</keyword>
<feature type="transmembrane region" description="Helical" evidence="6">
    <location>
        <begin position="58"/>
        <end position="78"/>
    </location>
</feature>
<evidence type="ECO:0000313" key="8">
    <source>
        <dbReference type="Proteomes" id="UP000246121"/>
    </source>
</evidence>
<feature type="transmembrane region" description="Helical" evidence="6">
    <location>
        <begin position="31"/>
        <end position="52"/>
    </location>
</feature>
<name>A0A2V2UP95_TRYCR</name>
<evidence type="ECO:0000313" key="7">
    <source>
        <dbReference type="EMBL" id="PWU84648.1"/>
    </source>
</evidence>
<evidence type="ECO:0000256" key="6">
    <source>
        <dbReference type="SAM" id="Phobius"/>
    </source>
</evidence>
<sequence length="207" mass="22923">MKESLRRIDRVCASSFLENATNRWLGVRVDFLGNVIVITIALLGVIGTMMSFSTHDVGLVSLSLTMALASTSQLNWLVRMIGTMGADMNSVERILHYTHNIDHEEVPEMDRLVDELREKNTEGGDVTATVLVEGVSGGSEGQHPETTAGWLEFREVEMRYRAGLSFVLYRVSFLIETASEGRCGGPHRQRQVDAAAHAHADGGHLRW</sequence>
<dbReference type="InterPro" id="IPR050173">
    <property type="entry name" value="ABC_transporter_C-like"/>
</dbReference>
<keyword evidence="5 6" id="KW-0472">Membrane</keyword>
<protein>
    <submittedName>
        <fullName evidence="7">Putative multidrug resistance protein E</fullName>
    </submittedName>
</protein>
<keyword evidence="3" id="KW-0067">ATP-binding</keyword>
<dbReference type="PANTHER" id="PTHR24223:SF415">
    <property type="entry name" value="FI20190P1"/>
    <property type="match status" value="1"/>
</dbReference>
<dbReference type="EMBL" id="PRFA01000211">
    <property type="protein sequence ID" value="PWU84648.1"/>
    <property type="molecule type" value="Genomic_DNA"/>
</dbReference>
<evidence type="ECO:0000256" key="3">
    <source>
        <dbReference type="ARBA" id="ARBA00022840"/>
    </source>
</evidence>
<evidence type="ECO:0000256" key="2">
    <source>
        <dbReference type="ARBA" id="ARBA00022741"/>
    </source>
</evidence>
<keyword evidence="2" id="KW-0547">Nucleotide-binding</keyword>
<dbReference type="InterPro" id="IPR036640">
    <property type="entry name" value="ABC1_TM_sf"/>
</dbReference>
<keyword evidence="4 6" id="KW-1133">Transmembrane helix</keyword>
<dbReference type="AlphaFoldDB" id="A0A2V2UP95"/>
<organism evidence="7 8">
    <name type="scientific">Trypanosoma cruzi</name>
    <dbReference type="NCBI Taxonomy" id="5693"/>
    <lineage>
        <taxon>Eukaryota</taxon>
        <taxon>Discoba</taxon>
        <taxon>Euglenozoa</taxon>
        <taxon>Kinetoplastea</taxon>
        <taxon>Metakinetoplastina</taxon>
        <taxon>Trypanosomatida</taxon>
        <taxon>Trypanosomatidae</taxon>
        <taxon>Trypanosoma</taxon>
        <taxon>Schizotrypanum</taxon>
    </lineage>
</organism>
<evidence type="ECO:0000256" key="4">
    <source>
        <dbReference type="ARBA" id="ARBA00022989"/>
    </source>
</evidence>
<dbReference type="SUPFAM" id="SSF90123">
    <property type="entry name" value="ABC transporter transmembrane region"/>
    <property type="match status" value="1"/>
</dbReference>
<comment type="caution">
    <text evidence="7">The sequence shown here is derived from an EMBL/GenBank/DDBJ whole genome shotgun (WGS) entry which is preliminary data.</text>
</comment>
<reference evidence="7 8" key="1">
    <citation type="journal article" date="2018" name="Microb. Genom.">
        <title>Expanding an expanded genome: long-read sequencing of Trypanosoma cruzi.</title>
        <authorList>
            <person name="Berna L."/>
            <person name="Rodriguez M."/>
            <person name="Chiribao M.L."/>
            <person name="Parodi-Talice A."/>
            <person name="Pita S."/>
            <person name="Rijo G."/>
            <person name="Alvarez-Valin F."/>
            <person name="Robello C."/>
        </authorList>
    </citation>
    <scope>NUCLEOTIDE SEQUENCE [LARGE SCALE GENOMIC DNA]</scope>
    <source>
        <strain evidence="7 8">Dm28c</strain>
    </source>
</reference>
<evidence type="ECO:0000256" key="1">
    <source>
        <dbReference type="ARBA" id="ARBA00022692"/>
    </source>
</evidence>